<comment type="caution">
    <text evidence="11">The sequence shown here is derived from an EMBL/GenBank/DDBJ whole genome shotgun (WGS) entry which is preliminary data.</text>
</comment>
<keyword evidence="6 9" id="KW-0472">Membrane</keyword>
<dbReference type="InterPro" id="IPR051310">
    <property type="entry name" value="MCP_chemotaxis"/>
</dbReference>
<comment type="subcellular location">
    <subcellularLocation>
        <location evidence="1">Cell membrane</location>
        <topology evidence="1">Multi-pass membrane protein</topology>
    </subcellularLocation>
</comment>
<dbReference type="PANTHER" id="PTHR43531">
    <property type="entry name" value="PROTEIN ICFG"/>
    <property type="match status" value="1"/>
</dbReference>
<dbReference type="AlphaFoldDB" id="A0A658QTW6"/>
<name>A0A658QTW6_9BURK</name>
<keyword evidence="5 9" id="KW-1133">Transmembrane helix</keyword>
<evidence type="ECO:0000256" key="8">
    <source>
        <dbReference type="PROSITE-ProRule" id="PRU00284"/>
    </source>
</evidence>
<dbReference type="Proteomes" id="UP000198263">
    <property type="component" value="Unassembled WGS sequence"/>
</dbReference>
<dbReference type="GO" id="GO:0007165">
    <property type="term" value="P:signal transduction"/>
    <property type="evidence" value="ECO:0007669"/>
    <property type="project" value="UniProtKB-KW"/>
</dbReference>
<keyword evidence="12" id="KW-1185">Reference proteome</keyword>
<evidence type="ECO:0000313" key="11">
    <source>
        <dbReference type="EMBL" id="SAL20876.1"/>
    </source>
</evidence>
<dbReference type="SUPFAM" id="SSF58104">
    <property type="entry name" value="Methyl-accepting chemotaxis protein (MCP) signaling domain"/>
    <property type="match status" value="1"/>
</dbReference>
<sequence length="503" mass="53402">MLCAVAFTVAGLVAVAIVGAVQERSILVEQRRIAMEEQIDAALSVINNYAKESDSGHTSVESAQAAALAHLRMIRFGKSGYFSIVDSEPKLVLMPVNPSLEGKHADFVDPNGKHLVLDILQHARDGTYITYYMWPRPGSDTRPVPKMTFGKQTAWGWTIYTGDYIDDIDVQFRAILVRSLAIVAAIAAALVVGMSLLMRSVLRTIGGDPAYVAQVCERIAEGDISERVVLSGNDSSSLLYSMRTMQTRLAEAIRQIHSSADAITSASREIADGNMDLSSRTEEQAASLAETASSMEELTSTVRQNADNAQKASQLMAKASLTVQEGGKVVSGVIGTMSDIAASSARTKDIIGVIEGIAFQTNILALNAAVEAARAGDHGRGFAVVASEVRNLAQRSAAAAKDVKTLIDSSGERVTVGETYARQAGETMDAMLREVSQVTSIMEEISAASSEQSRGIEHAGVAVSQMDAVTQQNAALVEQSTAATRALADQAAGLRQTVSAFTV</sequence>
<keyword evidence="4 9" id="KW-0812">Transmembrane</keyword>
<dbReference type="SMART" id="SM01049">
    <property type="entry name" value="Cache_2"/>
    <property type="match status" value="1"/>
</dbReference>
<dbReference type="Pfam" id="PF00015">
    <property type="entry name" value="MCPsignal"/>
    <property type="match status" value="1"/>
</dbReference>
<reference evidence="11 12" key="1">
    <citation type="submission" date="2016-01" db="EMBL/GenBank/DDBJ databases">
        <authorList>
            <person name="Peeters C."/>
        </authorList>
    </citation>
    <scope>NUCLEOTIDE SEQUENCE [LARGE SCALE GENOMIC DNA]</scope>
    <source>
        <strain evidence="11">LMG 29315</strain>
    </source>
</reference>
<dbReference type="PROSITE" id="PS50111">
    <property type="entry name" value="CHEMOTAXIS_TRANSDUC_2"/>
    <property type="match status" value="1"/>
</dbReference>
<gene>
    <name evidence="11" type="ORF">AWB72_01394</name>
</gene>
<organism evidence="11 12">
    <name type="scientific">Caballeronia concitans</name>
    <dbReference type="NCBI Taxonomy" id="1777133"/>
    <lineage>
        <taxon>Bacteria</taxon>
        <taxon>Pseudomonadati</taxon>
        <taxon>Pseudomonadota</taxon>
        <taxon>Betaproteobacteria</taxon>
        <taxon>Burkholderiales</taxon>
        <taxon>Burkholderiaceae</taxon>
        <taxon>Caballeronia</taxon>
    </lineage>
</organism>
<feature type="domain" description="Methyl-accepting transducer" evidence="10">
    <location>
        <begin position="259"/>
        <end position="488"/>
    </location>
</feature>
<evidence type="ECO:0000259" key="10">
    <source>
        <dbReference type="PROSITE" id="PS50111"/>
    </source>
</evidence>
<dbReference type="FunFam" id="1.10.287.950:FF:000001">
    <property type="entry name" value="Methyl-accepting chemotaxis sensory transducer"/>
    <property type="match status" value="1"/>
</dbReference>
<dbReference type="InterPro" id="IPR004090">
    <property type="entry name" value="Chemotax_Me-accpt_rcpt"/>
</dbReference>
<dbReference type="InterPro" id="IPR033480">
    <property type="entry name" value="sCache_2"/>
</dbReference>
<dbReference type="CDD" id="cd11386">
    <property type="entry name" value="MCP_signal"/>
    <property type="match status" value="1"/>
</dbReference>
<dbReference type="GO" id="GO:0005886">
    <property type="term" value="C:plasma membrane"/>
    <property type="evidence" value="ECO:0007669"/>
    <property type="project" value="UniProtKB-SubCell"/>
</dbReference>
<keyword evidence="3" id="KW-0488">Methylation</keyword>
<evidence type="ECO:0000256" key="7">
    <source>
        <dbReference type="ARBA" id="ARBA00029447"/>
    </source>
</evidence>
<evidence type="ECO:0000256" key="1">
    <source>
        <dbReference type="ARBA" id="ARBA00004651"/>
    </source>
</evidence>
<evidence type="ECO:0000256" key="4">
    <source>
        <dbReference type="ARBA" id="ARBA00022692"/>
    </source>
</evidence>
<comment type="similarity">
    <text evidence="7">Belongs to the methyl-accepting chemotaxis (MCP) protein family.</text>
</comment>
<evidence type="ECO:0000256" key="5">
    <source>
        <dbReference type="ARBA" id="ARBA00022989"/>
    </source>
</evidence>
<dbReference type="PANTHER" id="PTHR43531:SF14">
    <property type="entry name" value="METHYL-ACCEPTING CHEMOTAXIS PROTEIN I-RELATED"/>
    <property type="match status" value="1"/>
</dbReference>
<evidence type="ECO:0000256" key="3">
    <source>
        <dbReference type="ARBA" id="ARBA00022481"/>
    </source>
</evidence>
<dbReference type="EMBL" id="FCNV02000002">
    <property type="protein sequence ID" value="SAL20876.1"/>
    <property type="molecule type" value="Genomic_DNA"/>
</dbReference>
<dbReference type="GO" id="GO:0006935">
    <property type="term" value="P:chemotaxis"/>
    <property type="evidence" value="ECO:0007669"/>
    <property type="project" value="InterPro"/>
</dbReference>
<dbReference type="GO" id="GO:0004888">
    <property type="term" value="F:transmembrane signaling receptor activity"/>
    <property type="evidence" value="ECO:0007669"/>
    <property type="project" value="InterPro"/>
</dbReference>
<evidence type="ECO:0000256" key="2">
    <source>
        <dbReference type="ARBA" id="ARBA00022475"/>
    </source>
</evidence>
<evidence type="ECO:0000256" key="6">
    <source>
        <dbReference type="ARBA" id="ARBA00023136"/>
    </source>
</evidence>
<protein>
    <submittedName>
        <fullName evidence="11">Methyl-accepting chemotaxis protein</fullName>
    </submittedName>
</protein>
<dbReference type="Pfam" id="PF17200">
    <property type="entry name" value="sCache_2"/>
    <property type="match status" value="1"/>
</dbReference>
<accession>A0A658QTW6</accession>
<dbReference type="PRINTS" id="PR00260">
    <property type="entry name" value="CHEMTRNSDUCR"/>
</dbReference>
<feature type="transmembrane region" description="Helical" evidence="9">
    <location>
        <begin position="175"/>
        <end position="197"/>
    </location>
</feature>
<proteinExistence type="inferred from homology"/>
<evidence type="ECO:0000256" key="9">
    <source>
        <dbReference type="SAM" id="Phobius"/>
    </source>
</evidence>
<dbReference type="Gene3D" id="3.30.450.20">
    <property type="entry name" value="PAS domain"/>
    <property type="match status" value="1"/>
</dbReference>
<keyword evidence="2" id="KW-1003">Cell membrane</keyword>
<dbReference type="Gene3D" id="1.10.287.950">
    <property type="entry name" value="Methyl-accepting chemotaxis protein"/>
    <property type="match status" value="1"/>
</dbReference>
<keyword evidence="8" id="KW-0807">Transducer</keyword>
<evidence type="ECO:0000313" key="12">
    <source>
        <dbReference type="Proteomes" id="UP000198263"/>
    </source>
</evidence>
<dbReference type="SMART" id="SM00283">
    <property type="entry name" value="MA"/>
    <property type="match status" value="1"/>
</dbReference>
<dbReference type="InterPro" id="IPR004089">
    <property type="entry name" value="MCPsignal_dom"/>
</dbReference>